<dbReference type="PANTHER" id="PTHR32322">
    <property type="entry name" value="INNER MEMBRANE TRANSPORTER"/>
    <property type="match status" value="1"/>
</dbReference>
<dbReference type="InterPro" id="IPR000620">
    <property type="entry name" value="EamA_dom"/>
</dbReference>
<dbReference type="InterPro" id="IPR050638">
    <property type="entry name" value="AA-Vitamin_Transporters"/>
</dbReference>
<keyword evidence="9" id="KW-1185">Reference proteome</keyword>
<feature type="transmembrane region" description="Helical" evidence="6">
    <location>
        <begin position="111"/>
        <end position="130"/>
    </location>
</feature>
<evidence type="ECO:0000256" key="1">
    <source>
        <dbReference type="ARBA" id="ARBA00004141"/>
    </source>
</evidence>
<feature type="transmembrane region" description="Helical" evidence="6">
    <location>
        <begin position="205"/>
        <end position="223"/>
    </location>
</feature>
<feature type="transmembrane region" description="Helical" evidence="6">
    <location>
        <begin position="235"/>
        <end position="257"/>
    </location>
</feature>
<feature type="domain" description="EamA" evidence="7">
    <location>
        <begin position="29"/>
        <end position="155"/>
    </location>
</feature>
<gene>
    <name evidence="8" type="ORF">ABDJ40_19825</name>
</gene>
<evidence type="ECO:0000259" key="7">
    <source>
        <dbReference type="Pfam" id="PF00892"/>
    </source>
</evidence>
<comment type="similarity">
    <text evidence="2">Belongs to the EamA transporter family.</text>
</comment>
<keyword evidence="3 6" id="KW-0812">Transmembrane</keyword>
<feature type="transmembrane region" description="Helical" evidence="6">
    <location>
        <begin position="266"/>
        <end position="285"/>
    </location>
</feature>
<evidence type="ECO:0000256" key="4">
    <source>
        <dbReference type="ARBA" id="ARBA00022989"/>
    </source>
</evidence>
<feature type="transmembrane region" description="Helical" evidence="6">
    <location>
        <begin position="51"/>
        <end position="72"/>
    </location>
</feature>
<sequence>MSLLTPALPAGPRPHAATPGALDLRATATMLILCLLWSLQQVSLKAVAGELSPMLMIALRSCIALALLGLLMRHRGERLARERWRAGALAGLLFGLEFLLVSEALQRTQAAHVIVFLYTAPIFAALGLHLRWPAERMGAWQWAGALLAFAGIACAFLGPRAGAPGHAGGQALAGDALALLAALAWGATTVTLRSTRLVEAPATETLMYQLMGAALLLLPAALLSGQAQFACTPRVLAHLGFQSLVVSFASFLTWCWLLRRYLASQLGMFSFLTPLFGVLLGAALLDETLEASFLASSVLVLAGIGLVSAQGPLQRAWRQARPKRRAH</sequence>
<evidence type="ECO:0000256" key="5">
    <source>
        <dbReference type="ARBA" id="ARBA00023136"/>
    </source>
</evidence>
<keyword evidence="5 6" id="KW-0472">Membrane</keyword>
<dbReference type="Proteomes" id="UP001462640">
    <property type="component" value="Unassembled WGS sequence"/>
</dbReference>
<dbReference type="SUPFAM" id="SSF103481">
    <property type="entry name" value="Multidrug resistance efflux transporter EmrE"/>
    <property type="match status" value="2"/>
</dbReference>
<keyword evidence="4 6" id="KW-1133">Transmembrane helix</keyword>
<accession>A0ABV0GJ25</accession>
<feature type="transmembrane region" description="Helical" evidence="6">
    <location>
        <begin position="291"/>
        <end position="313"/>
    </location>
</feature>
<feature type="transmembrane region" description="Helical" evidence="6">
    <location>
        <begin position="84"/>
        <end position="105"/>
    </location>
</feature>
<feature type="transmembrane region" description="Helical" evidence="6">
    <location>
        <begin position="171"/>
        <end position="193"/>
    </location>
</feature>
<evidence type="ECO:0000313" key="9">
    <source>
        <dbReference type="Proteomes" id="UP001462640"/>
    </source>
</evidence>
<organism evidence="8 9">
    <name type="scientific">Roseateles flavus</name>
    <dbReference type="NCBI Taxonomy" id="3149041"/>
    <lineage>
        <taxon>Bacteria</taxon>
        <taxon>Pseudomonadati</taxon>
        <taxon>Pseudomonadota</taxon>
        <taxon>Betaproteobacteria</taxon>
        <taxon>Burkholderiales</taxon>
        <taxon>Sphaerotilaceae</taxon>
        <taxon>Roseateles</taxon>
    </lineage>
</organism>
<evidence type="ECO:0000313" key="8">
    <source>
        <dbReference type="EMBL" id="MEO3715021.1"/>
    </source>
</evidence>
<feature type="transmembrane region" description="Helical" evidence="6">
    <location>
        <begin position="142"/>
        <end position="159"/>
    </location>
</feature>
<feature type="domain" description="EamA" evidence="7">
    <location>
        <begin position="173"/>
        <end position="308"/>
    </location>
</feature>
<dbReference type="Pfam" id="PF00892">
    <property type="entry name" value="EamA"/>
    <property type="match status" value="2"/>
</dbReference>
<evidence type="ECO:0000256" key="2">
    <source>
        <dbReference type="ARBA" id="ARBA00007362"/>
    </source>
</evidence>
<dbReference type="PANTHER" id="PTHR32322:SF2">
    <property type="entry name" value="EAMA DOMAIN-CONTAINING PROTEIN"/>
    <property type="match status" value="1"/>
</dbReference>
<dbReference type="EMBL" id="JBDPZC010000011">
    <property type="protein sequence ID" value="MEO3715021.1"/>
    <property type="molecule type" value="Genomic_DNA"/>
</dbReference>
<comment type="caution">
    <text evidence="8">The sequence shown here is derived from an EMBL/GenBank/DDBJ whole genome shotgun (WGS) entry which is preliminary data.</text>
</comment>
<reference evidence="8 9" key="1">
    <citation type="submission" date="2024-05" db="EMBL/GenBank/DDBJ databases">
        <title>Roseateles sp. 2.12 16S ribosomal RNA gene Genome sequencing and assembly.</title>
        <authorList>
            <person name="Woo H."/>
        </authorList>
    </citation>
    <scope>NUCLEOTIDE SEQUENCE [LARGE SCALE GENOMIC DNA]</scope>
    <source>
        <strain evidence="8 9">2.12</strain>
    </source>
</reference>
<name>A0ABV0GJ25_9BURK</name>
<evidence type="ECO:0000256" key="3">
    <source>
        <dbReference type="ARBA" id="ARBA00022692"/>
    </source>
</evidence>
<dbReference type="RefSeq" id="WP_347612245.1">
    <property type="nucleotide sequence ID" value="NZ_JBDPZC010000011.1"/>
</dbReference>
<comment type="subcellular location">
    <subcellularLocation>
        <location evidence="1">Membrane</location>
        <topology evidence="1">Multi-pass membrane protein</topology>
    </subcellularLocation>
</comment>
<proteinExistence type="inferred from homology"/>
<protein>
    <submittedName>
        <fullName evidence="8">DMT family transporter</fullName>
    </submittedName>
</protein>
<evidence type="ECO:0000256" key="6">
    <source>
        <dbReference type="SAM" id="Phobius"/>
    </source>
</evidence>
<dbReference type="InterPro" id="IPR037185">
    <property type="entry name" value="EmrE-like"/>
</dbReference>